<comment type="caution">
    <text evidence="1">The sequence shown here is derived from an EMBL/GenBank/DDBJ whole genome shotgun (WGS) entry which is preliminary data.</text>
</comment>
<dbReference type="RefSeq" id="WP_163518597.1">
    <property type="nucleotide sequence ID" value="NZ_JTCM02000005.1"/>
</dbReference>
<evidence type="ECO:0000313" key="2">
    <source>
        <dbReference type="Proteomes" id="UP000031549"/>
    </source>
</evidence>
<dbReference type="AlphaFoldDB" id="A0A846H5D6"/>
<evidence type="ECO:0000313" key="1">
    <source>
        <dbReference type="EMBL" id="NEU71801.1"/>
    </source>
</evidence>
<dbReference type="Proteomes" id="UP000031549">
    <property type="component" value="Unassembled WGS sequence"/>
</dbReference>
<gene>
    <name evidence="1" type="ORF">PI95_004215</name>
</gene>
<sequence>MQHERRAVGKSWYRGIRFSSETVRQTLKKNARLTVVKGTVVHTKRVDWMYVLRSG</sequence>
<protein>
    <submittedName>
        <fullName evidence="1">Uncharacterized protein</fullName>
    </submittedName>
</protein>
<accession>A0A846H5D6</accession>
<name>A0A846H5D6_9CYAN</name>
<proteinExistence type="predicted"/>
<keyword evidence="2" id="KW-1185">Reference proteome</keyword>
<dbReference type="EMBL" id="JTCM02000005">
    <property type="protein sequence ID" value="NEU71801.1"/>
    <property type="molecule type" value="Genomic_DNA"/>
</dbReference>
<organism evidence="1 2">
    <name type="scientific">Hassallia byssoidea VB512170</name>
    <dbReference type="NCBI Taxonomy" id="1304833"/>
    <lineage>
        <taxon>Bacteria</taxon>
        <taxon>Bacillati</taxon>
        <taxon>Cyanobacteriota</taxon>
        <taxon>Cyanophyceae</taxon>
        <taxon>Nostocales</taxon>
        <taxon>Tolypothrichaceae</taxon>
        <taxon>Hassallia</taxon>
    </lineage>
</organism>
<reference evidence="1 2" key="1">
    <citation type="journal article" date="2015" name="Genome Announc.">
        <title>Draft Genome Sequence of Cyanobacterium Hassallia byssoidea Strain VB512170, Isolated from Monuments in India.</title>
        <authorList>
            <person name="Singh D."/>
            <person name="Chandrababunaidu M.M."/>
            <person name="Panda A."/>
            <person name="Sen D."/>
            <person name="Bhattacharyya S."/>
            <person name="Adhikary S.P."/>
            <person name="Tripathy S."/>
        </authorList>
    </citation>
    <scope>NUCLEOTIDE SEQUENCE [LARGE SCALE GENOMIC DNA]</scope>
    <source>
        <strain evidence="1 2">VB512170</strain>
    </source>
</reference>